<organism evidence="8 9">
    <name type="scientific">Sporolactobacillus inulinus CASD</name>
    <dbReference type="NCBI Taxonomy" id="1069536"/>
    <lineage>
        <taxon>Bacteria</taxon>
        <taxon>Bacillati</taxon>
        <taxon>Bacillota</taxon>
        <taxon>Bacilli</taxon>
        <taxon>Bacillales</taxon>
        <taxon>Sporolactobacillaceae</taxon>
        <taxon>Sporolactobacillus</taxon>
    </lineage>
</organism>
<comment type="similarity">
    <text evidence="5">Belongs to the YicC/YloC family.</text>
</comment>
<dbReference type="InterPro" id="IPR013551">
    <property type="entry name" value="YicC-like_C"/>
</dbReference>
<evidence type="ECO:0000313" key="9">
    <source>
        <dbReference type="Proteomes" id="UP000035553"/>
    </source>
</evidence>
<evidence type="ECO:0000256" key="3">
    <source>
        <dbReference type="ARBA" id="ARBA00022759"/>
    </source>
</evidence>
<sequence>MIKSMTGFGMSEKYAGSAQVHSEIKSVNHRYFECTFNAPKPLLYLEDQVRKIVRSYVHRGSLSLFLSVAGSSAIASRVETNWDVVDQYIRAAKKIEQRSGLSISDANAFLQLPGVFSLREADNQSAKAIEPVILEAVHESCERLIRMREKEGAAMRLDLLQRVQTIHHAVAALEAFVPQIRTQYEQRLRSSVAAFLEKNQAIDEDRLMNEIALFINKTAIDEETTRLKSHLHQCSDLLSEDEQDPVGRRIDFLIQEMNREVNTIGSKGNHAEVTRFVVTIKNEIERLREQVQNIE</sequence>
<dbReference type="AlphaFoldDB" id="A0A0U1QM02"/>
<accession>A0A0U1QM02</accession>
<comment type="cofactor">
    <cofactor evidence="1">
        <name>a divalent metal cation</name>
        <dbReference type="ChEBI" id="CHEBI:60240"/>
    </cofactor>
</comment>
<keyword evidence="4" id="KW-0378">Hydrolase</keyword>
<evidence type="ECO:0000256" key="4">
    <source>
        <dbReference type="ARBA" id="ARBA00022801"/>
    </source>
</evidence>
<dbReference type="PANTHER" id="PTHR30636">
    <property type="entry name" value="UPF0701 PROTEIN YICC"/>
    <property type="match status" value="1"/>
</dbReference>
<dbReference type="GO" id="GO:0004521">
    <property type="term" value="F:RNA endonuclease activity"/>
    <property type="evidence" value="ECO:0007669"/>
    <property type="project" value="InterPro"/>
</dbReference>
<dbReference type="InterPro" id="IPR013527">
    <property type="entry name" value="YicC-like_N"/>
</dbReference>
<keyword evidence="3" id="KW-0255">Endonuclease</keyword>
<dbReference type="RefSeq" id="WP_029548068.1">
    <property type="nucleotide sequence ID" value="NZ_AFVQ02000157.1"/>
</dbReference>
<dbReference type="OrthoDB" id="9771229at2"/>
<evidence type="ECO:0000259" key="6">
    <source>
        <dbReference type="Pfam" id="PF03755"/>
    </source>
</evidence>
<feature type="domain" description="Endoribonuclease YicC-like N-terminal" evidence="6">
    <location>
        <begin position="2"/>
        <end position="155"/>
    </location>
</feature>
<dbReference type="PANTHER" id="PTHR30636:SF3">
    <property type="entry name" value="UPF0701 PROTEIN YICC"/>
    <property type="match status" value="1"/>
</dbReference>
<gene>
    <name evidence="8" type="ORF">SINU_11140</name>
</gene>
<proteinExistence type="inferred from homology"/>
<protein>
    <recommendedName>
        <fullName evidence="10">Stress-induced protein</fullName>
    </recommendedName>
</protein>
<evidence type="ECO:0008006" key="10">
    <source>
        <dbReference type="Google" id="ProtNLM"/>
    </source>
</evidence>
<dbReference type="GO" id="GO:0016787">
    <property type="term" value="F:hydrolase activity"/>
    <property type="evidence" value="ECO:0007669"/>
    <property type="project" value="UniProtKB-KW"/>
</dbReference>
<evidence type="ECO:0000256" key="2">
    <source>
        <dbReference type="ARBA" id="ARBA00022722"/>
    </source>
</evidence>
<reference evidence="8 9" key="1">
    <citation type="journal article" date="2011" name="J. Bacteriol.">
        <title>Draft genome sequence of Sporolactobacillus inulinus strain CASD, an efficient D-lactic acid-producing bacterium with high-concentration lactate tolerance capability.</title>
        <authorList>
            <person name="Yu B."/>
            <person name="Su F."/>
            <person name="Wang L."/>
            <person name="Xu K."/>
            <person name="Zhao B."/>
            <person name="Xu P."/>
        </authorList>
    </citation>
    <scope>NUCLEOTIDE SEQUENCE [LARGE SCALE GENOMIC DNA]</scope>
    <source>
        <strain evidence="8 9">CASD</strain>
    </source>
</reference>
<evidence type="ECO:0000313" key="8">
    <source>
        <dbReference type="EMBL" id="KLI01837.1"/>
    </source>
</evidence>
<dbReference type="Pfam" id="PF08340">
    <property type="entry name" value="YicC-like_C"/>
    <property type="match status" value="1"/>
</dbReference>
<keyword evidence="9" id="KW-1185">Reference proteome</keyword>
<name>A0A0U1QM02_9BACL</name>
<dbReference type="STRING" id="1069536.SINU_11140"/>
<keyword evidence="2" id="KW-0540">Nuclease</keyword>
<dbReference type="Proteomes" id="UP000035553">
    <property type="component" value="Unassembled WGS sequence"/>
</dbReference>
<dbReference type="InterPro" id="IPR005229">
    <property type="entry name" value="YicC/YloC-like"/>
</dbReference>
<evidence type="ECO:0000256" key="5">
    <source>
        <dbReference type="ARBA" id="ARBA00035648"/>
    </source>
</evidence>
<dbReference type="EMBL" id="AFVQ02000157">
    <property type="protein sequence ID" value="KLI01837.1"/>
    <property type="molecule type" value="Genomic_DNA"/>
</dbReference>
<dbReference type="NCBIfam" id="TIGR00255">
    <property type="entry name" value="YicC/YloC family endoribonuclease"/>
    <property type="match status" value="1"/>
</dbReference>
<feature type="domain" description="Endoribonuclease YicC-like C-terminal" evidence="7">
    <location>
        <begin position="175"/>
        <end position="295"/>
    </location>
</feature>
<evidence type="ECO:0000259" key="7">
    <source>
        <dbReference type="Pfam" id="PF08340"/>
    </source>
</evidence>
<comment type="caution">
    <text evidence="8">The sequence shown here is derived from an EMBL/GenBank/DDBJ whole genome shotgun (WGS) entry which is preliminary data.</text>
</comment>
<dbReference type="Pfam" id="PF03755">
    <property type="entry name" value="YicC-like_N"/>
    <property type="match status" value="1"/>
</dbReference>
<evidence type="ECO:0000256" key="1">
    <source>
        <dbReference type="ARBA" id="ARBA00001968"/>
    </source>
</evidence>